<accession>A0ABD1RJG3</accession>
<comment type="caution">
    <text evidence="1">The sequence shown here is derived from an EMBL/GenBank/DDBJ whole genome shotgun (WGS) entry which is preliminary data.</text>
</comment>
<dbReference type="EMBL" id="JBFOLJ010000012">
    <property type="protein sequence ID" value="KAL2488535.1"/>
    <property type="molecule type" value="Genomic_DNA"/>
</dbReference>
<organism evidence="1 2">
    <name type="scientific">Forsythia ovata</name>
    <dbReference type="NCBI Taxonomy" id="205694"/>
    <lineage>
        <taxon>Eukaryota</taxon>
        <taxon>Viridiplantae</taxon>
        <taxon>Streptophyta</taxon>
        <taxon>Embryophyta</taxon>
        <taxon>Tracheophyta</taxon>
        <taxon>Spermatophyta</taxon>
        <taxon>Magnoliopsida</taxon>
        <taxon>eudicotyledons</taxon>
        <taxon>Gunneridae</taxon>
        <taxon>Pentapetalae</taxon>
        <taxon>asterids</taxon>
        <taxon>lamiids</taxon>
        <taxon>Lamiales</taxon>
        <taxon>Oleaceae</taxon>
        <taxon>Forsythieae</taxon>
        <taxon>Forsythia</taxon>
    </lineage>
</organism>
<gene>
    <name evidence="1" type="ORF">Fot_41827</name>
</gene>
<sequence length="243" mass="27926">MPLTWPHWKTQRPLRSSSPVQFFVGFVEQIVNLLSETIQELTQISQALASAQEETSDLSSNELKAKWEADMRYGEFNEPNKMLHSQIEALHIKLAEKDRGIAFGSTPQTLGNELQKQVVSYLRWSNEIAESVICRLKQQKLRLQSQIESALKAAELAQASLHAEQVQSRASQLTEEEFKSLQLKVRELTLLRETNVQLREETRHNFEGCMKLCEGAQEVKIEIENLERILNDRDRGGVLQKRN</sequence>
<keyword evidence="2" id="KW-1185">Reference proteome</keyword>
<evidence type="ECO:0000313" key="2">
    <source>
        <dbReference type="Proteomes" id="UP001604277"/>
    </source>
</evidence>
<dbReference type="PANTHER" id="PTHR18898">
    <property type="entry name" value="NUCLEOPROTEIN TPR-RELATED"/>
    <property type="match status" value="1"/>
</dbReference>
<reference evidence="2" key="1">
    <citation type="submission" date="2024-07" db="EMBL/GenBank/DDBJ databases">
        <title>Two chromosome-level genome assemblies of Korean endemic species Abeliophyllum distichum and Forsythia ovata (Oleaceae).</title>
        <authorList>
            <person name="Jang H."/>
        </authorList>
    </citation>
    <scope>NUCLEOTIDE SEQUENCE [LARGE SCALE GENOMIC DNA]</scope>
</reference>
<protein>
    <submittedName>
        <fullName evidence="1">Nuclear-pore anchor</fullName>
    </submittedName>
</protein>
<dbReference type="Proteomes" id="UP001604277">
    <property type="component" value="Unassembled WGS sequence"/>
</dbReference>
<dbReference type="AlphaFoldDB" id="A0ABD1RJG3"/>
<name>A0ABD1RJG3_9LAMI</name>
<dbReference type="PANTHER" id="PTHR18898:SF2">
    <property type="entry name" value="NUCLEOPROTEIN TPR"/>
    <property type="match status" value="1"/>
</dbReference>
<proteinExistence type="predicted"/>
<evidence type="ECO:0000313" key="1">
    <source>
        <dbReference type="EMBL" id="KAL2488535.1"/>
    </source>
</evidence>